<proteinExistence type="predicted"/>
<protein>
    <submittedName>
        <fullName evidence="1">Uncharacterized protein</fullName>
    </submittedName>
</protein>
<dbReference type="AlphaFoldDB" id="X1HT98"/>
<dbReference type="EMBL" id="BARU01031263">
    <property type="protein sequence ID" value="GAH72707.1"/>
    <property type="molecule type" value="Genomic_DNA"/>
</dbReference>
<comment type="caution">
    <text evidence="1">The sequence shown here is derived from an EMBL/GenBank/DDBJ whole genome shotgun (WGS) entry which is preliminary data.</text>
</comment>
<feature type="non-terminal residue" evidence="1">
    <location>
        <position position="1"/>
    </location>
</feature>
<accession>X1HT98</accession>
<reference evidence="1" key="1">
    <citation type="journal article" date="2014" name="Front. Microbiol.">
        <title>High frequency of phylogenetically diverse reductive dehalogenase-homologous genes in deep subseafloor sedimentary metagenomes.</title>
        <authorList>
            <person name="Kawai M."/>
            <person name="Futagami T."/>
            <person name="Toyoda A."/>
            <person name="Takaki Y."/>
            <person name="Nishi S."/>
            <person name="Hori S."/>
            <person name="Arai W."/>
            <person name="Tsubouchi T."/>
            <person name="Morono Y."/>
            <person name="Uchiyama I."/>
            <person name="Ito T."/>
            <person name="Fujiyama A."/>
            <person name="Inagaki F."/>
            <person name="Takami H."/>
        </authorList>
    </citation>
    <scope>NUCLEOTIDE SEQUENCE</scope>
    <source>
        <strain evidence="1">Expedition CK06-06</strain>
    </source>
</reference>
<gene>
    <name evidence="1" type="ORF">S03H2_49473</name>
</gene>
<organism evidence="1">
    <name type="scientific">marine sediment metagenome</name>
    <dbReference type="NCBI Taxonomy" id="412755"/>
    <lineage>
        <taxon>unclassified sequences</taxon>
        <taxon>metagenomes</taxon>
        <taxon>ecological metagenomes</taxon>
    </lineage>
</organism>
<name>X1HT98_9ZZZZ</name>
<evidence type="ECO:0000313" key="1">
    <source>
        <dbReference type="EMBL" id="GAH72707.1"/>
    </source>
</evidence>
<sequence length="48" mass="5593">EWFTVESEKRYTVHDPTSDSKSIYTGKQLHEGISINLQPGTERRLMVQ</sequence>